<evidence type="ECO:0000256" key="9">
    <source>
        <dbReference type="PIRNR" id="PIRNR003128"/>
    </source>
</evidence>
<evidence type="ECO:0000256" key="1">
    <source>
        <dbReference type="ARBA" id="ARBA00003618"/>
    </source>
</evidence>
<dbReference type="RefSeq" id="WP_012813872.1">
    <property type="nucleotide sequence ID" value="NC_013223.1"/>
</dbReference>
<dbReference type="GO" id="GO:0009432">
    <property type="term" value="P:SOS response"/>
    <property type="evidence" value="ECO:0007669"/>
    <property type="project" value="TreeGrafter"/>
</dbReference>
<evidence type="ECO:0000256" key="6">
    <source>
        <dbReference type="ARBA" id="ARBA00022840"/>
    </source>
</evidence>
<dbReference type="GO" id="GO:0006310">
    <property type="term" value="P:DNA recombination"/>
    <property type="evidence" value="ECO:0007669"/>
    <property type="project" value="InterPro"/>
</dbReference>
<keyword evidence="13" id="KW-1185">Reference proteome</keyword>
<dbReference type="Pfam" id="PF02463">
    <property type="entry name" value="SMC_N"/>
    <property type="match status" value="1"/>
</dbReference>
<evidence type="ECO:0000256" key="10">
    <source>
        <dbReference type="SAM" id="Coils"/>
    </source>
</evidence>
<dbReference type="KEGG" id="drt:Dret_0021"/>
<gene>
    <name evidence="12" type="ordered locus">Dret_0021</name>
</gene>
<proteinExistence type="inferred from homology"/>
<evidence type="ECO:0000313" key="13">
    <source>
        <dbReference type="Proteomes" id="UP000001052"/>
    </source>
</evidence>
<keyword evidence="7 9" id="KW-0234">DNA repair</keyword>
<dbReference type="Gene3D" id="3.40.50.300">
    <property type="entry name" value="P-loop containing nucleotide triphosphate hydrolases"/>
    <property type="match status" value="2"/>
</dbReference>
<dbReference type="Proteomes" id="UP000001052">
    <property type="component" value="Chromosome"/>
</dbReference>
<organism evidence="12 13">
    <name type="scientific">Desulfohalobium retbaense (strain ATCC 49708 / DSM 5692 / JCM 16813 / HR100)</name>
    <dbReference type="NCBI Taxonomy" id="485915"/>
    <lineage>
        <taxon>Bacteria</taxon>
        <taxon>Pseudomonadati</taxon>
        <taxon>Thermodesulfobacteriota</taxon>
        <taxon>Desulfovibrionia</taxon>
        <taxon>Desulfovibrionales</taxon>
        <taxon>Desulfohalobiaceae</taxon>
        <taxon>Desulfohalobium</taxon>
    </lineage>
</organism>
<dbReference type="InterPro" id="IPR003395">
    <property type="entry name" value="RecF/RecN/SMC_N"/>
</dbReference>
<dbReference type="InterPro" id="IPR004604">
    <property type="entry name" value="DNA_recomb/repair_RecN"/>
</dbReference>
<dbReference type="STRING" id="485915.Dret_0021"/>
<evidence type="ECO:0000313" key="12">
    <source>
        <dbReference type="EMBL" id="ACV67323.1"/>
    </source>
</evidence>
<comment type="similarity">
    <text evidence="2 9">Belongs to the RecN family.</text>
</comment>
<evidence type="ECO:0000256" key="2">
    <source>
        <dbReference type="ARBA" id="ARBA00009441"/>
    </source>
</evidence>
<reference evidence="12 13" key="2">
    <citation type="journal article" date="2010" name="Stand. Genomic Sci.">
        <title>Complete genome sequence of Desulfohalobium retbaense type strain (HR(100)).</title>
        <authorList>
            <person name="Spring S."/>
            <person name="Nolan M."/>
            <person name="Lapidus A."/>
            <person name="Glavina Del Rio T."/>
            <person name="Copeland A."/>
            <person name="Tice H."/>
            <person name="Cheng J.F."/>
            <person name="Lucas S."/>
            <person name="Land M."/>
            <person name="Chen F."/>
            <person name="Bruce D."/>
            <person name="Goodwin L."/>
            <person name="Pitluck S."/>
            <person name="Ivanova N."/>
            <person name="Mavromatis K."/>
            <person name="Mikhailova N."/>
            <person name="Pati A."/>
            <person name="Chen A."/>
            <person name="Palaniappan K."/>
            <person name="Hauser L."/>
            <person name="Chang Y.J."/>
            <person name="Jeffries C.D."/>
            <person name="Munk C."/>
            <person name="Kiss H."/>
            <person name="Chain P."/>
            <person name="Han C."/>
            <person name="Brettin T."/>
            <person name="Detter J.C."/>
            <person name="Schuler E."/>
            <person name="Goker M."/>
            <person name="Rohde M."/>
            <person name="Bristow J."/>
            <person name="Eisen J.A."/>
            <person name="Markowitz V."/>
            <person name="Hugenholtz P."/>
            <person name="Kyrpides N.C."/>
            <person name="Klenk H.P."/>
        </authorList>
    </citation>
    <scope>NUCLEOTIDE SEQUENCE [LARGE SCALE GENOMIC DNA]</scope>
    <source>
        <strain evidence="12 13">DSM 5692</strain>
    </source>
</reference>
<evidence type="ECO:0000259" key="11">
    <source>
        <dbReference type="Pfam" id="PF02463"/>
    </source>
</evidence>
<evidence type="ECO:0000256" key="8">
    <source>
        <dbReference type="ARBA" id="ARBA00033408"/>
    </source>
</evidence>
<keyword evidence="4" id="KW-0547">Nucleotide-binding</keyword>
<evidence type="ECO:0000256" key="5">
    <source>
        <dbReference type="ARBA" id="ARBA00022763"/>
    </source>
</evidence>
<name>C8WZ48_DESRD</name>
<comment type="function">
    <text evidence="1 9">May be involved in recombinational repair of damaged DNA.</text>
</comment>
<dbReference type="GO" id="GO:0043590">
    <property type="term" value="C:bacterial nucleoid"/>
    <property type="evidence" value="ECO:0007669"/>
    <property type="project" value="TreeGrafter"/>
</dbReference>
<dbReference type="InterPro" id="IPR027417">
    <property type="entry name" value="P-loop_NTPase"/>
</dbReference>
<dbReference type="GO" id="GO:0005524">
    <property type="term" value="F:ATP binding"/>
    <property type="evidence" value="ECO:0007669"/>
    <property type="project" value="UniProtKB-KW"/>
</dbReference>
<keyword evidence="10" id="KW-0175">Coiled coil</keyword>
<protein>
    <recommendedName>
        <fullName evidence="3 9">DNA repair protein RecN</fullName>
    </recommendedName>
    <alternativeName>
        <fullName evidence="8 9">Recombination protein N</fullName>
    </alternativeName>
</protein>
<dbReference type="OrthoDB" id="9806954at2"/>
<dbReference type="SUPFAM" id="SSF52540">
    <property type="entry name" value="P-loop containing nucleoside triphosphate hydrolases"/>
    <property type="match status" value="2"/>
</dbReference>
<dbReference type="HOGENOM" id="CLU_018297_3_1_7"/>
<keyword evidence="5 9" id="KW-0227">DNA damage</keyword>
<evidence type="ECO:0000256" key="3">
    <source>
        <dbReference type="ARBA" id="ARBA00021315"/>
    </source>
</evidence>
<dbReference type="GO" id="GO:0006281">
    <property type="term" value="P:DNA repair"/>
    <property type="evidence" value="ECO:0007669"/>
    <property type="project" value="UniProtKB-KW"/>
</dbReference>
<dbReference type="AlphaFoldDB" id="C8WZ48"/>
<evidence type="ECO:0000256" key="7">
    <source>
        <dbReference type="ARBA" id="ARBA00023204"/>
    </source>
</evidence>
<evidence type="ECO:0000256" key="4">
    <source>
        <dbReference type="ARBA" id="ARBA00022741"/>
    </source>
</evidence>
<dbReference type="PIRSF" id="PIRSF003128">
    <property type="entry name" value="RecN"/>
    <property type="match status" value="1"/>
</dbReference>
<keyword evidence="6" id="KW-0067">ATP-binding</keyword>
<dbReference type="eggNOG" id="COG0497">
    <property type="taxonomic scope" value="Bacteria"/>
</dbReference>
<dbReference type="EMBL" id="CP001734">
    <property type="protein sequence ID" value="ACV67323.1"/>
    <property type="molecule type" value="Genomic_DNA"/>
</dbReference>
<reference evidence="13" key="1">
    <citation type="submission" date="2009-09" db="EMBL/GenBank/DDBJ databases">
        <title>The complete chromosome of Desulfohalobium retbaense DSM 5692.</title>
        <authorList>
            <consortium name="US DOE Joint Genome Institute (JGI-PGF)"/>
            <person name="Lucas S."/>
            <person name="Copeland A."/>
            <person name="Lapidus A."/>
            <person name="Glavina del Rio T."/>
            <person name="Dalin E."/>
            <person name="Tice H."/>
            <person name="Bruce D."/>
            <person name="Goodwin L."/>
            <person name="Pitluck S."/>
            <person name="Kyrpides N."/>
            <person name="Mavromatis K."/>
            <person name="Ivanova N."/>
            <person name="Mikhailova N."/>
            <person name="Munk A.C."/>
            <person name="Brettin T."/>
            <person name="Detter J.C."/>
            <person name="Han C."/>
            <person name="Tapia R."/>
            <person name="Larimer F."/>
            <person name="Land M."/>
            <person name="Hauser L."/>
            <person name="Markowitz V."/>
            <person name="Cheng J.-F."/>
            <person name="Hugenholtz P."/>
            <person name="Woyke T."/>
            <person name="Wu D."/>
            <person name="Spring S."/>
            <person name="Klenk H.-P."/>
            <person name="Eisen J.A."/>
        </authorList>
    </citation>
    <scope>NUCLEOTIDE SEQUENCE [LARGE SCALE GENOMIC DNA]</scope>
    <source>
        <strain evidence="13">DSM 5692</strain>
    </source>
</reference>
<dbReference type="PANTHER" id="PTHR11059:SF0">
    <property type="entry name" value="DNA REPAIR PROTEIN RECN"/>
    <property type="match status" value="1"/>
</dbReference>
<sequence length="533" mass="60497">MLELLRIRNLALIQDLEMEFDPGLNVLTGESGAGKSFILRALDFILGEKLQTNHVRPGADKAVVEAIFHLEGQEYVLRRELNSATGRSRVYINDDLSSQAKIRALRPSLIIHTSQHGQQQLLNPNFHTRLLDGDIPRELLGTKEDLLSRYKDILRRLEQLDQSTQDLDAKRELLEYQQQQIDQVGPERGEEEQLLERKTTLREQAASQQAVQNCLEILNGAGQPGALDLAGDLQRASQSLQSINEGLGEHAQHLQEWYEYLKELETELRSQPLPFDSTQELEGIEARLWELAQLQRRLNRNLDQICDLHEEIEATLSHRDQIGLERQQLERQSQEMHAELIQAVQEVNAAREHTASRLAEQLRQELVQLGFAEEIQIFFALHDHEVAPGIWEKRARLQWVPNPGQPVQALDEIASGGELSRFLLGLVCLQSTRELPTLLFDEVDAGVGGVTLNSVGQRLTELSRRQQVVLISHWPQLASRGQRHFQVAKEIVDGETFTTCHELDAQARFDELARMAGGDEQGLAFAQQLLHNQ</sequence>
<feature type="domain" description="RecF/RecN/SMC N-terminal" evidence="11">
    <location>
        <begin position="4"/>
        <end position="489"/>
    </location>
</feature>
<feature type="coiled-coil region" evidence="10">
    <location>
        <begin position="319"/>
        <end position="346"/>
    </location>
</feature>
<dbReference type="PANTHER" id="PTHR11059">
    <property type="entry name" value="DNA REPAIR PROTEIN RECN"/>
    <property type="match status" value="1"/>
</dbReference>
<accession>C8WZ48</accession>